<feature type="transmembrane region" description="Helical" evidence="2">
    <location>
        <begin position="423"/>
        <end position="445"/>
    </location>
</feature>
<organism evidence="4 5">
    <name type="scientific">Dentipellis fragilis</name>
    <dbReference type="NCBI Taxonomy" id="205917"/>
    <lineage>
        <taxon>Eukaryota</taxon>
        <taxon>Fungi</taxon>
        <taxon>Dikarya</taxon>
        <taxon>Basidiomycota</taxon>
        <taxon>Agaricomycotina</taxon>
        <taxon>Agaricomycetes</taxon>
        <taxon>Russulales</taxon>
        <taxon>Hericiaceae</taxon>
        <taxon>Dentipellis</taxon>
    </lineage>
</organism>
<dbReference type="PANTHER" id="PTHR12459:SF6">
    <property type="entry name" value="GB|AAD46013.1"/>
    <property type="match status" value="1"/>
</dbReference>
<sequence>MPPPQPPPLERVPSYLEFPPRRAIASFENLVVLANYEEHLREARKIVWRSRGEPAVEIHDLWECVEHGTRGGLRAAAIAFAIRSGVNLILASVRIKNAPKRIRFALIRHALFGEDSFRAGAMLGTFVALYRAILNALPILLPPHVPIQRRVKQLLSLDVSVSQDGSAVSDSPSSSRSSSPTRPTFHAVSRRSARLSTTAQAHQIWVRKKTRRWHAIVAGAVAGGLAIAFEKRSRRVTIAQQLFVRGLQGSYNAFSDKHGFHIPHGDVIVFSLMCGQILYGFLLRPDTLPRSYVTWINKAGRIPVEAVGMNRDLVRTGVFNLTDTATLLSRVDITPHNATELLSYVKQATSAQPEWPSPYGPCAAVHPSSDSCLSVPPLRFFSVFTWMLPVYGALHFIPMLLFKRKSFTKEPMKMMLRALLGTSRSASFLATFVVIYQSFFCFKHWLYESLRALRESSSFVKPPMWLIRFLVSKPSFWMGGLLSGLSLFVEAKRRRGELAMYVLPKGLESAWVMARGNGLVFRTGEFGEAMLTAIGMGMIMSTYQNDPQHLSGLLCRALNNPLCHMYHMPPRPIPIPKYNRILISTQERQPSPRERCGRARAKTLSSTCTCHEVHTRHVTCRTHEDLCNSPKGCPVSHAGPPLVSSAMPAEMKFETRFEMCTPQTAEGSSTRSPISTLSDSFNSTQSDLVPVEPSIPFLSDTNLEETSSSDTSHYLNMDYGDNTSRASTPDSLFDDISDPLFDDAGSGPSQTRSTDENMDLEAIPAHREAPPIPGLFFDPDMRLPVELAKEAMDECLETYFKNNNVNQVMLFGRARRRDDGQDDRAETSNYGLPKFLQSLLNDLEDFLKPLLPLKTHRLLFPPPDEAVHARQAIINLYHPGEGISPHVDLLRRFGDGIIGVSLGSGCVMNFCHVPGDDDESSSPDADSTRPGPDIRDDRWDLYLPERSVLVLSEDARYRWTHGIERQTGDLVRREDMIEGQWIDRGLRVSITFRWLLPGADIVGGEDI</sequence>
<dbReference type="Proteomes" id="UP000298327">
    <property type="component" value="Unassembled WGS sequence"/>
</dbReference>
<comment type="caution">
    <text evidence="4">The sequence shown here is derived from an EMBL/GenBank/DDBJ whole genome shotgun (WGS) entry which is preliminary data.</text>
</comment>
<accession>A0A4Y9Z0G7</accession>
<dbReference type="InterPro" id="IPR026749">
    <property type="entry name" value="Tmem135"/>
</dbReference>
<dbReference type="InterPro" id="IPR037151">
    <property type="entry name" value="AlkB-like_sf"/>
</dbReference>
<evidence type="ECO:0000256" key="2">
    <source>
        <dbReference type="SAM" id="Phobius"/>
    </source>
</evidence>
<dbReference type="Pfam" id="PF13532">
    <property type="entry name" value="2OG-FeII_Oxy_2"/>
    <property type="match status" value="1"/>
</dbReference>
<feature type="compositionally biased region" description="Polar residues" evidence="1">
    <location>
        <begin position="661"/>
        <end position="687"/>
    </location>
</feature>
<proteinExistence type="predicted"/>
<feature type="compositionally biased region" description="Polar residues" evidence="1">
    <location>
        <begin position="699"/>
        <end position="714"/>
    </location>
</feature>
<keyword evidence="2" id="KW-0812">Transmembrane</keyword>
<feature type="transmembrane region" description="Helical" evidence="2">
    <location>
        <begin position="383"/>
        <end position="402"/>
    </location>
</feature>
<dbReference type="Gene3D" id="2.60.120.590">
    <property type="entry name" value="Alpha-ketoglutarate-dependent dioxygenase AlkB-like"/>
    <property type="match status" value="1"/>
</dbReference>
<keyword evidence="5" id="KW-1185">Reference proteome</keyword>
<dbReference type="AlphaFoldDB" id="A0A4Y9Z0G7"/>
<gene>
    <name evidence="4" type="ORF">EVG20_g3920</name>
</gene>
<evidence type="ECO:0000259" key="3">
    <source>
        <dbReference type="PROSITE" id="PS51471"/>
    </source>
</evidence>
<feature type="compositionally biased region" description="Low complexity" evidence="1">
    <location>
        <begin position="163"/>
        <end position="179"/>
    </location>
</feature>
<dbReference type="PROSITE" id="PS51471">
    <property type="entry name" value="FE2OG_OXY"/>
    <property type="match status" value="1"/>
</dbReference>
<dbReference type="OrthoDB" id="291792at2759"/>
<dbReference type="PANTHER" id="PTHR12459">
    <property type="entry name" value="TRANSMEMBRANE PROTEIN 135-RELATED"/>
    <property type="match status" value="1"/>
</dbReference>
<dbReference type="EMBL" id="SEOQ01000188">
    <property type="protein sequence ID" value="TFY67507.1"/>
    <property type="molecule type" value="Genomic_DNA"/>
</dbReference>
<dbReference type="InterPro" id="IPR027450">
    <property type="entry name" value="AlkB-like"/>
</dbReference>
<protein>
    <recommendedName>
        <fullName evidence="3">Fe2OG dioxygenase domain-containing protein</fullName>
    </recommendedName>
</protein>
<name>A0A4Y9Z0G7_9AGAM</name>
<dbReference type="SUPFAM" id="SSF51197">
    <property type="entry name" value="Clavaminate synthase-like"/>
    <property type="match status" value="1"/>
</dbReference>
<keyword evidence="2" id="KW-0472">Membrane</keyword>
<feature type="compositionally biased region" description="Acidic residues" evidence="1">
    <location>
        <begin position="732"/>
        <end position="741"/>
    </location>
</feature>
<dbReference type="InterPro" id="IPR005123">
    <property type="entry name" value="Oxoglu/Fe-dep_dioxygenase_dom"/>
</dbReference>
<evidence type="ECO:0000313" key="5">
    <source>
        <dbReference type="Proteomes" id="UP000298327"/>
    </source>
</evidence>
<reference evidence="4 5" key="1">
    <citation type="submission" date="2019-02" db="EMBL/GenBank/DDBJ databases">
        <title>Genome sequencing of the rare red list fungi Dentipellis fragilis.</title>
        <authorList>
            <person name="Buettner E."/>
            <person name="Kellner H."/>
        </authorList>
    </citation>
    <scope>NUCLEOTIDE SEQUENCE [LARGE SCALE GENOMIC DNA]</scope>
    <source>
        <strain evidence="4 5">DSM 105465</strain>
    </source>
</reference>
<feature type="region of interest" description="Disordered" evidence="1">
    <location>
        <begin position="914"/>
        <end position="933"/>
    </location>
</feature>
<evidence type="ECO:0000313" key="4">
    <source>
        <dbReference type="EMBL" id="TFY67507.1"/>
    </source>
</evidence>
<keyword evidence="2" id="KW-1133">Transmembrane helix</keyword>
<evidence type="ECO:0000256" key="1">
    <source>
        <dbReference type="SAM" id="MobiDB-lite"/>
    </source>
</evidence>
<feature type="domain" description="Fe2OG dioxygenase" evidence="3">
    <location>
        <begin position="868"/>
        <end position="996"/>
    </location>
</feature>
<feature type="region of interest" description="Disordered" evidence="1">
    <location>
        <begin position="661"/>
        <end position="755"/>
    </location>
</feature>
<dbReference type="STRING" id="205917.A0A4Y9Z0G7"/>
<feature type="region of interest" description="Disordered" evidence="1">
    <location>
        <begin position="163"/>
        <end position="194"/>
    </location>
</feature>
<feature type="compositionally biased region" description="Polar residues" evidence="1">
    <location>
        <begin position="721"/>
        <end position="730"/>
    </location>
</feature>